<dbReference type="SMART" id="SM00248">
    <property type="entry name" value="ANK"/>
    <property type="match status" value="12"/>
</dbReference>
<dbReference type="OrthoDB" id="111909at2759"/>
<dbReference type="SUPFAM" id="SSF56112">
    <property type="entry name" value="Protein kinase-like (PK-like)"/>
    <property type="match status" value="2"/>
</dbReference>
<feature type="domain" description="Protein kinase" evidence="2">
    <location>
        <begin position="867"/>
        <end position="1059"/>
    </location>
</feature>
<evidence type="ECO:0000259" key="2">
    <source>
        <dbReference type="PROSITE" id="PS50011"/>
    </source>
</evidence>
<keyword evidence="3" id="KW-0723">Serine/threonine-protein kinase</keyword>
<keyword evidence="3" id="KW-0418">Kinase</keyword>
<dbReference type="Pfam" id="PF12796">
    <property type="entry name" value="Ank_2"/>
    <property type="match status" value="3"/>
</dbReference>
<dbReference type="SUPFAM" id="SSF48403">
    <property type="entry name" value="Ankyrin repeat"/>
    <property type="match status" value="1"/>
</dbReference>
<feature type="repeat" description="ANK" evidence="1">
    <location>
        <begin position="295"/>
        <end position="327"/>
    </location>
</feature>
<evidence type="ECO:0000256" key="1">
    <source>
        <dbReference type="PROSITE-ProRule" id="PRU00023"/>
    </source>
</evidence>
<dbReference type="PANTHER" id="PTHR44207:SF2">
    <property type="entry name" value="REPEAT PROTEIN, PUTATIVE-RELATED"/>
    <property type="match status" value="1"/>
</dbReference>
<keyword evidence="4" id="KW-1185">Reference proteome</keyword>
<dbReference type="Pfam" id="PF00023">
    <property type="entry name" value="Ank"/>
    <property type="match status" value="1"/>
</dbReference>
<feature type="repeat" description="ANK" evidence="1">
    <location>
        <begin position="328"/>
        <end position="360"/>
    </location>
</feature>
<feature type="repeat" description="ANK" evidence="1">
    <location>
        <begin position="163"/>
        <end position="195"/>
    </location>
</feature>
<dbReference type="PANTHER" id="PTHR44207">
    <property type="entry name" value="SURFACE ANTIGEN BSPA-LIKE-RELATED"/>
    <property type="match status" value="1"/>
</dbReference>
<feature type="repeat" description="ANK" evidence="1">
    <location>
        <begin position="1"/>
        <end position="31"/>
    </location>
</feature>
<dbReference type="InterPro" id="IPR011009">
    <property type="entry name" value="Kinase-like_dom_sf"/>
</dbReference>
<dbReference type="PROSITE" id="PS50011">
    <property type="entry name" value="PROTEIN_KINASE_DOM"/>
    <property type="match status" value="2"/>
</dbReference>
<dbReference type="PROSITE" id="PS50297">
    <property type="entry name" value="ANK_REP_REGION"/>
    <property type="match status" value="10"/>
</dbReference>
<feature type="domain" description="Protein kinase" evidence="2">
    <location>
        <begin position="410"/>
        <end position="644"/>
    </location>
</feature>
<dbReference type="EMBL" id="NBNE01003778">
    <property type="protein sequence ID" value="OWZ06883.1"/>
    <property type="molecule type" value="Genomic_DNA"/>
</dbReference>
<dbReference type="Proteomes" id="UP000198211">
    <property type="component" value="Unassembled WGS sequence"/>
</dbReference>
<dbReference type="InterPro" id="IPR036770">
    <property type="entry name" value="Ankyrin_rpt-contain_sf"/>
</dbReference>
<reference evidence="4" key="1">
    <citation type="submission" date="2017-03" db="EMBL/GenBank/DDBJ databases">
        <title>Phytopthora megakarya and P. palmivora, two closely related causual agents of cacao black pod achieved similar genome size and gene model numbers by different mechanisms.</title>
        <authorList>
            <person name="Ali S."/>
            <person name="Shao J."/>
            <person name="Larry D.J."/>
            <person name="Kronmiller B."/>
            <person name="Shen D."/>
            <person name="Strem M.D."/>
            <person name="Melnick R.L."/>
            <person name="Guiltinan M.J."/>
            <person name="Tyler B.M."/>
            <person name="Meinhardt L.W."/>
            <person name="Bailey B.A."/>
        </authorList>
    </citation>
    <scope>NUCLEOTIDE SEQUENCE [LARGE SCALE GENOMIC DNA]</scope>
    <source>
        <strain evidence="4">zdho120</strain>
    </source>
</reference>
<dbReference type="PROSITE" id="PS50088">
    <property type="entry name" value="ANK_REPEAT"/>
    <property type="match status" value="10"/>
</dbReference>
<protein>
    <submittedName>
        <fullName evidence="3">Serine/threonine protein kinase</fullName>
    </submittedName>
</protein>
<feature type="repeat" description="ANK" evidence="1">
    <location>
        <begin position="32"/>
        <end position="64"/>
    </location>
</feature>
<keyword evidence="1" id="KW-0040">ANK repeat</keyword>
<accession>A0A225VN93</accession>
<dbReference type="InterPro" id="IPR001245">
    <property type="entry name" value="Ser-Thr/Tyr_kinase_cat_dom"/>
</dbReference>
<feature type="repeat" description="ANK" evidence="1">
    <location>
        <begin position="65"/>
        <end position="97"/>
    </location>
</feature>
<dbReference type="InterPro" id="IPR002110">
    <property type="entry name" value="Ankyrin_rpt"/>
</dbReference>
<feature type="repeat" description="ANK" evidence="1">
    <location>
        <begin position="229"/>
        <end position="261"/>
    </location>
</feature>
<dbReference type="STRING" id="4795.A0A225VN93"/>
<feature type="repeat" description="ANK" evidence="1">
    <location>
        <begin position="262"/>
        <end position="294"/>
    </location>
</feature>
<name>A0A225VN93_9STRA</name>
<dbReference type="PROSITE" id="PS00108">
    <property type="entry name" value="PROTEIN_KINASE_ST"/>
    <property type="match status" value="1"/>
</dbReference>
<dbReference type="SMART" id="SM00220">
    <property type="entry name" value="S_TKc"/>
    <property type="match status" value="2"/>
</dbReference>
<comment type="caution">
    <text evidence="3">The sequence shown here is derived from an EMBL/GenBank/DDBJ whole genome shotgun (WGS) entry which is preliminary data.</text>
</comment>
<dbReference type="Gene3D" id="1.25.40.20">
    <property type="entry name" value="Ankyrin repeat-containing domain"/>
    <property type="match status" value="3"/>
</dbReference>
<dbReference type="GO" id="GO:0004674">
    <property type="term" value="F:protein serine/threonine kinase activity"/>
    <property type="evidence" value="ECO:0007669"/>
    <property type="project" value="UniProtKB-KW"/>
</dbReference>
<dbReference type="Pfam" id="PF13637">
    <property type="entry name" value="Ank_4"/>
    <property type="match status" value="1"/>
</dbReference>
<evidence type="ECO:0000313" key="4">
    <source>
        <dbReference type="Proteomes" id="UP000198211"/>
    </source>
</evidence>
<gene>
    <name evidence="3" type="ORF">PHMEG_00020801</name>
</gene>
<dbReference type="Gene3D" id="3.30.200.20">
    <property type="entry name" value="Phosphorylase Kinase, domain 1"/>
    <property type="match status" value="1"/>
</dbReference>
<feature type="repeat" description="ANK" evidence="1">
    <location>
        <begin position="98"/>
        <end position="130"/>
    </location>
</feature>
<dbReference type="InterPro" id="IPR008271">
    <property type="entry name" value="Ser/Thr_kinase_AS"/>
</dbReference>
<dbReference type="AlphaFoldDB" id="A0A225VN93"/>
<evidence type="ECO:0000313" key="3">
    <source>
        <dbReference type="EMBL" id="OWZ06883.1"/>
    </source>
</evidence>
<sequence length="1059" mass="116737">MTSLMYAIVNNNLEIAKFLIKHSANVGVVDNDGSTALIYAARNTDVGIIKRLIKAGSDVNAVNARGETSLLNASRRGGLSIVRVLVESGANIDATDFKNRTPVIVAAGSGDVDLVRFLWKSGADTNRLKDNIRMLLHAAESGNLEGVRQLLGEDCDVNIVAVVKRTLLMCAAEFGAMEIVQILVENGADVDATDRHNCTPLLHAAKSRNWDVVRFLVSRGANVNISMDDGSTSLLYAARGNRADVVQFLVEAGADVNASDSNNRTPLLEAAHEGNLTVVTLLVNNGADVNYIGIDGQTALMHAAAKGNLPVVRFLTQSGAEINIVDKTGWTTLMHATQSGNLDVVQYLLNAGADVSIANNDGWTAIFIACTQGCTGIQRLLMQNTPHDHQTKREMSTQIPVNCFIAAFDIKLQQFTGSENIGGEYRTLWLDAEVVIKLFVPEASVTTFAHEVAVWHRLRHPNVIKLYGACDIGHNFFVCEWASNGSLVEYISACEKRGERKTPWKFLHEAALGLAYLHERKIVHGNLCSNSILVGADEKVKLADFHMSGSTAISSGGRSDMGYGSFCWQAPELLKGEAASLASDIYSFCLCVMAAEAWDPKTDPRYYAPVSMTVDLTTLATQMCSNDPDSRLSASAVVRELESLALQESNEQQQSQLKLEPIAHASEYKDGKLLRLWQKLQNVVSTVAVDLPPKLIFRELSELYDSLRVEKRPIILLDQFYELIAGCIGAINVGSDQYRILRLSSTKAQGRSMTSIYRRIDALWDAIGDVHSDKRKQRREEQRLELREAFISELSQTIIVLGELETDEARNTFVAFLKHEIDDHGSSYTKAQLTMFKKAYNDLNASLKSDVVATVPKWFLPWYELEIDGANFLAEGAFGEVYRAKWPESEVVVKQVKFTNSDKSDSGISHSLSATLPTIIHASSVEKTRKEMREMFEHEVNIWLGLSHPHVVRLFGACHIGTPLFACEYASNGSLDKYLRQYPNEIWSKLHEAALGVQYLHSRGIIHGDLKCNNIVIGGDNKAKVTDFGLSAANVVTGAWHWVAPECLESCQLLQIFMR</sequence>
<proteinExistence type="predicted"/>
<dbReference type="GO" id="GO:0005524">
    <property type="term" value="F:ATP binding"/>
    <property type="evidence" value="ECO:0007669"/>
    <property type="project" value="InterPro"/>
</dbReference>
<dbReference type="Gene3D" id="1.10.510.10">
    <property type="entry name" value="Transferase(Phosphotransferase) domain 1"/>
    <property type="match status" value="2"/>
</dbReference>
<dbReference type="PRINTS" id="PR01415">
    <property type="entry name" value="ANKYRIN"/>
</dbReference>
<feature type="repeat" description="ANK" evidence="1">
    <location>
        <begin position="196"/>
        <end position="228"/>
    </location>
</feature>
<dbReference type="Pfam" id="PF07714">
    <property type="entry name" value="PK_Tyr_Ser-Thr"/>
    <property type="match status" value="2"/>
</dbReference>
<dbReference type="InterPro" id="IPR000719">
    <property type="entry name" value="Prot_kinase_dom"/>
</dbReference>
<keyword evidence="3" id="KW-0808">Transferase</keyword>
<organism evidence="3 4">
    <name type="scientific">Phytophthora megakarya</name>
    <dbReference type="NCBI Taxonomy" id="4795"/>
    <lineage>
        <taxon>Eukaryota</taxon>
        <taxon>Sar</taxon>
        <taxon>Stramenopiles</taxon>
        <taxon>Oomycota</taxon>
        <taxon>Peronosporomycetes</taxon>
        <taxon>Peronosporales</taxon>
        <taxon>Peronosporaceae</taxon>
        <taxon>Phytophthora</taxon>
    </lineage>
</organism>